<keyword evidence="3" id="KW-1185">Reference proteome</keyword>
<proteinExistence type="predicted"/>
<comment type="caution">
    <text evidence="2">The sequence shown here is derived from an EMBL/GenBank/DDBJ whole genome shotgun (WGS) entry which is preliminary data.</text>
</comment>
<feature type="compositionally biased region" description="Polar residues" evidence="1">
    <location>
        <begin position="69"/>
        <end position="78"/>
    </location>
</feature>
<accession>A0A4D9CSY1</accession>
<dbReference type="Proteomes" id="UP000355283">
    <property type="component" value="Unassembled WGS sequence"/>
</dbReference>
<dbReference type="AlphaFoldDB" id="A0A4D9CSY1"/>
<gene>
    <name evidence="2" type="ORF">NSK_008815</name>
</gene>
<evidence type="ECO:0000313" key="2">
    <source>
        <dbReference type="EMBL" id="TFJ79848.1"/>
    </source>
</evidence>
<sequence length="245" mass="25389">MNSGRRGEGEEEEGGQEEINSGMLRLKHPHSTRMEGFRTPHRIQGTAGIAGEDGWGGGKEGEGEGRHSFSGTKTSRSSPLRREWGRTGRRPSPRVVGGAGPVEEGREGGGEPFQPAAVTFGGGQPLHATAFGQGFGGGGGGRGGGGMDVSGRADFALGGGGGGGRGGGPEGVLPHEFQEQPPHAQERRGLAVGEGGERWVEAAARVGVLSRREKEEKWKGLMGREGTVVGLEELPDCPPPEREDG</sequence>
<dbReference type="EMBL" id="SDOX01000193">
    <property type="protein sequence ID" value="TFJ79848.1"/>
    <property type="molecule type" value="Genomic_DNA"/>
</dbReference>
<organism evidence="2 3">
    <name type="scientific">Nannochloropsis salina CCMP1776</name>
    <dbReference type="NCBI Taxonomy" id="1027361"/>
    <lineage>
        <taxon>Eukaryota</taxon>
        <taxon>Sar</taxon>
        <taxon>Stramenopiles</taxon>
        <taxon>Ochrophyta</taxon>
        <taxon>Eustigmatophyceae</taxon>
        <taxon>Eustigmatales</taxon>
        <taxon>Monodopsidaceae</taxon>
        <taxon>Microchloropsis</taxon>
        <taxon>Microchloropsis salina</taxon>
    </lineage>
</organism>
<evidence type="ECO:0000313" key="3">
    <source>
        <dbReference type="Proteomes" id="UP000355283"/>
    </source>
</evidence>
<feature type="compositionally biased region" description="Gly residues" evidence="1">
    <location>
        <begin position="133"/>
        <end position="148"/>
    </location>
</feature>
<reference evidence="2 3" key="1">
    <citation type="submission" date="2019-01" db="EMBL/GenBank/DDBJ databases">
        <title>Nuclear Genome Assembly of the Microalgal Biofuel strain Nannochloropsis salina CCMP1776.</title>
        <authorList>
            <person name="Hovde B."/>
        </authorList>
    </citation>
    <scope>NUCLEOTIDE SEQUENCE [LARGE SCALE GENOMIC DNA]</scope>
    <source>
        <strain evidence="2 3">CCMP1776</strain>
    </source>
</reference>
<name>A0A4D9CSY1_9STRA</name>
<feature type="compositionally biased region" description="Basic and acidic residues" evidence="1">
    <location>
        <begin position="184"/>
        <end position="195"/>
    </location>
</feature>
<evidence type="ECO:0000256" key="1">
    <source>
        <dbReference type="SAM" id="MobiDB-lite"/>
    </source>
</evidence>
<feature type="compositionally biased region" description="Gly residues" evidence="1">
    <location>
        <begin position="157"/>
        <end position="170"/>
    </location>
</feature>
<protein>
    <submittedName>
        <fullName evidence="2">Uncharacterized protein</fullName>
    </submittedName>
</protein>
<feature type="region of interest" description="Disordered" evidence="1">
    <location>
        <begin position="1"/>
        <end position="195"/>
    </location>
</feature>